<organism evidence="2 3">
    <name type="scientific">Roseibium aestuarii</name>
    <dbReference type="NCBI Taxonomy" id="2600299"/>
    <lineage>
        <taxon>Bacteria</taxon>
        <taxon>Pseudomonadati</taxon>
        <taxon>Pseudomonadota</taxon>
        <taxon>Alphaproteobacteria</taxon>
        <taxon>Hyphomicrobiales</taxon>
        <taxon>Stappiaceae</taxon>
        <taxon>Roseibium</taxon>
    </lineage>
</organism>
<evidence type="ECO:0000256" key="1">
    <source>
        <dbReference type="SAM" id="MobiDB-lite"/>
    </source>
</evidence>
<gene>
    <name evidence="2" type="ORF">ACFSC7_18920</name>
</gene>
<dbReference type="EMBL" id="JBHUFA010000016">
    <property type="protein sequence ID" value="MFD1697597.1"/>
    <property type="molecule type" value="Genomic_DNA"/>
</dbReference>
<sequence length="111" mass="11851">MRSPLPSLLPPLVPSGQKDASHSRAGSRPRRPFRLEKSDRREQTSPAPAASSLSSGTETLAYSPILNELAEQMALEGASYRMATRASASAYRAGGRTAMDHATGHLLAKSF</sequence>
<dbReference type="Proteomes" id="UP001597327">
    <property type="component" value="Unassembled WGS sequence"/>
</dbReference>
<accession>A0ABW4K2B7</accession>
<comment type="caution">
    <text evidence="2">The sequence shown here is derived from an EMBL/GenBank/DDBJ whole genome shotgun (WGS) entry which is preliminary data.</text>
</comment>
<feature type="region of interest" description="Disordered" evidence="1">
    <location>
        <begin position="1"/>
        <end position="57"/>
    </location>
</feature>
<feature type="compositionally biased region" description="Basic and acidic residues" evidence="1">
    <location>
        <begin position="33"/>
        <end position="43"/>
    </location>
</feature>
<keyword evidence="3" id="KW-1185">Reference proteome</keyword>
<proteinExistence type="predicted"/>
<evidence type="ECO:0000313" key="2">
    <source>
        <dbReference type="EMBL" id="MFD1697597.1"/>
    </source>
</evidence>
<name>A0ABW4K2B7_9HYPH</name>
<feature type="compositionally biased region" description="Low complexity" evidence="1">
    <location>
        <begin position="45"/>
        <end position="55"/>
    </location>
</feature>
<reference evidence="3" key="1">
    <citation type="journal article" date="2019" name="Int. J. Syst. Evol. Microbiol.">
        <title>The Global Catalogue of Microorganisms (GCM) 10K type strain sequencing project: providing services to taxonomists for standard genome sequencing and annotation.</title>
        <authorList>
            <consortium name="The Broad Institute Genomics Platform"/>
            <consortium name="The Broad Institute Genome Sequencing Center for Infectious Disease"/>
            <person name="Wu L."/>
            <person name="Ma J."/>
        </authorList>
    </citation>
    <scope>NUCLEOTIDE SEQUENCE [LARGE SCALE GENOMIC DNA]</scope>
    <source>
        <strain evidence="3">JCM 3369</strain>
    </source>
</reference>
<protein>
    <submittedName>
        <fullName evidence="2">Uncharacterized protein</fullName>
    </submittedName>
</protein>
<dbReference type="RefSeq" id="WP_149893231.1">
    <property type="nucleotide sequence ID" value="NZ_JBHUFA010000016.1"/>
</dbReference>
<evidence type="ECO:0000313" key="3">
    <source>
        <dbReference type="Proteomes" id="UP001597327"/>
    </source>
</evidence>